<dbReference type="GO" id="GO:0004176">
    <property type="term" value="F:ATP-dependent peptidase activity"/>
    <property type="evidence" value="ECO:0007669"/>
    <property type="project" value="InterPro"/>
</dbReference>
<dbReference type="InterPro" id="IPR029045">
    <property type="entry name" value="ClpP/crotonase-like_dom_sf"/>
</dbReference>
<evidence type="ECO:0000256" key="4">
    <source>
        <dbReference type="ARBA" id="ARBA00022801"/>
    </source>
</evidence>
<evidence type="ECO:0000313" key="11">
    <source>
        <dbReference type="Proteomes" id="UP000677234"/>
    </source>
</evidence>
<evidence type="ECO:0000256" key="6">
    <source>
        <dbReference type="RuleBase" id="RU003567"/>
    </source>
</evidence>
<dbReference type="RefSeq" id="WP_198829226.1">
    <property type="nucleotide sequence ID" value="NZ_CP066308.1"/>
</dbReference>
<dbReference type="Proteomes" id="UP000595847">
    <property type="component" value="Chromosome"/>
</dbReference>
<feature type="region of interest" description="Disordered" evidence="7">
    <location>
        <begin position="327"/>
        <end position="351"/>
    </location>
</feature>
<dbReference type="EMBL" id="CP073708">
    <property type="protein sequence ID" value="QUO42738.1"/>
    <property type="molecule type" value="Genomic_DNA"/>
</dbReference>
<dbReference type="Gene3D" id="3.90.226.10">
    <property type="entry name" value="2-enoyl-CoA Hydratase, Chain A, domain 1"/>
    <property type="match status" value="1"/>
</dbReference>
<dbReference type="GO" id="GO:0006515">
    <property type="term" value="P:protein quality control for misfolded or incompletely synthesized proteins"/>
    <property type="evidence" value="ECO:0007669"/>
    <property type="project" value="TreeGrafter"/>
</dbReference>
<dbReference type="Proteomes" id="UP000677234">
    <property type="component" value="Chromosome"/>
</dbReference>
<evidence type="ECO:0000313" key="8">
    <source>
        <dbReference type="EMBL" id="QQE75712.1"/>
    </source>
</evidence>
<dbReference type="PANTHER" id="PTHR10381:SF70">
    <property type="entry name" value="ATP-DEPENDENT CLP PROTEASE PROTEOLYTIC SUBUNIT"/>
    <property type="match status" value="1"/>
</dbReference>
<keyword evidence="2" id="KW-0963">Cytoplasm</keyword>
<reference evidence="8 10" key="1">
    <citation type="submission" date="2020-12" db="EMBL/GenBank/DDBJ databases">
        <title>strain FJAT-54423T represents a novel species of the genus Brevibacillus.</title>
        <authorList>
            <person name="Tang R."/>
        </authorList>
    </citation>
    <scope>NUCLEOTIDE SEQUENCE [LARGE SCALE GENOMIC DNA]</scope>
    <source>
        <strain evidence="8 10">FJAT-54423</strain>
    </source>
</reference>
<dbReference type="SUPFAM" id="SSF52096">
    <property type="entry name" value="ClpP/crotonase"/>
    <property type="match status" value="1"/>
</dbReference>
<evidence type="ECO:0000256" key="2">
    <source>
        <dbReference type="ARBA" id="ARBA00022490"/>
    </source>
</evidence>
<keyword evidence="11" id="KW-1185">Reference proteome</keyword>
<dbReference type="EMBL" id="CP066308">
    <property type="protein sequence ID" value="QQE75712.1"/>
    <property type="molecule type" value="Genomic_DNA"/>
</dbReference>
<organism evidence="8 10">
    <name type="scientific">Brevibacillus composti</name>
    <dbReference type="NCBI Taxonomy" id="2796470"/>
    <lineage>
        <taxon>Bacteria</taxon>
        <taxon>Bacillati</taxon>
        <taxon>Bacillota</taxon>
        <taxon>Bacilli</taxon>
        <taxon>Bacillales</taxon>
        <taxon>Paenibacillaceae</taxon>
        <taxon>Brevibacillus</taxon>
    </lineage>
</organism>
<gene>
    <name evidence="8" type="ORF">JD108_07495</name>
    <name evidence="9" type="ORF">KDJ56_07175</name>
</gene>
<dbReference type="Pfam" id="PF00574">
    <property type="entry name" value="CLP_protease"/>
    <property type="match status" value="1"/>
</dbReference>
<keyword evidence="3 8" id="KW-0645">Protease</keyword>
<dbReference type="AlphaFoldDB" id="A0A7T5ENA5"/>
<keyword evidence="4" id="KW-0378">Hydrolase</keyword>
<dbReference type="GO" id="GO:0004252">
    <property type="term" value="F:serine-type endopeptidase activity"/>
    <property type="evidence" value="ECO:0007669"/>
    <property type="project" value="InterPro"/>
</dbReference>
<evidence type="ECO:0000256" key="5">
    <source>
        <dbReference type="ARBA" id="ARBA00022825"/>
    </source>
</evidence>
<keyword evidence="5" id="KW-0720">Serine protease</keyword>
<dbReference type="PANTHER" id="PTHR10381">
    <property type="entry name" value="ATP-DEPENDENT CLP PROTEASE PROTEOLYTIC SUBUNIT"/>
    <property type="match status" value="1"/>
</dbReference>
<sequence>MSRFWEFKNISDTEAELLLYGNIASQKPWWDEGDTVTPKQFAEDLRALGTKSNITVRINSVGGDVFAAHAIFTQLRMNPANITVIIDGIAASSATIVAMAGDTVKMPSNALFMIHDPLLALWGYYNSADFEKFMDTLETVKESIISSYLNRTSLERDTIAQMMRDETWMTAQEALDNGFIDEIITSSEVQAAVNGHLLVVNSIHHDLSQFKNLPSALPKTSPQAGFLNTAYKGQKQQSKKEDITLKTIDELKQAYPDLVAQIENSAKEAGAKAERERIKAIEEISNTIAPELVNKAKFEQPMNAHELAFEALKNDAAKGRRYLNDAEADNADSGVDGVDGQPADTTGGDKKEEVKNVVNMLANFLNKGVN</sequence>
<evidence type="ECO:0000256" key="3">
    <source>
        <dbReference type="ARBA" id="ARBA00022670"/>
    </source>
</evidence>
<dbReference type="GO" id="GO:0009368">
    <property type="term" value="C:endopeptidase Clp complex"/>
    <property type="evidence" value="ECO:0007669"/>
    <property type="project" value="TreeGrafter"/>
</dbReference>
<protein>
    <recommendedName>
        <fullName evidence="6">ATP-dependent Clp protease proteolytic subunit</fullName>
    </recommendedName>
</protein>
<dbReference type="CDD" id="cd07016">
    <property type="entry name" value="S14_ClpP_1"/>
    <property type="match status" value="1"/>
</dbReference>
<reference evidence="9" key="2">
    <citation type="submission" date="2021-04" db="EMBL/GenBank/DDBJ databases">
        <title>Brevibacillus composti FJAT-54423, complete genome.</title>
        <authorList>
            <person name="Tang R."/>
        </authorList>
    </citation>
    <scope>NUCLEOTIDE SEQUENCE</scope>
    <source>
        <strain evidence="9">FJAT-54424</strain>
    </source>
</reference>
<evidence type="ECO:0000313" key="10">
    <source>
        <dbReference type="Proteomes" id="UP000595847"/>
    </source>
</evidence>
<proteinExistence type="inferred from homology"/>
<dbReference type="InterPro" id="IPR001907">
    <property type="entry name" value="ClpP"/>
</dbReference>
<dbReference type="PRINTS" id="PR00127">
    <property type="entry name" value="CLPPROTEASEP"/>
</dbReference>
<dbReference type="InterPro" id="IPR023562">
    <property type="entry name" value="ClpP/TepA"/>
</dbReference>
<evidence type="ECO:0000313" key="9">
    <source>
        <dbReference type="EMBL" id="QUO42738.1"/>
    </source>
</evidence>
<evidence type="ECO:0000256" key="7">
    <source>
        <dbReference type="SAM" id="MobiDB-lite"/>
    </source>
</evidence>
<accession>A0A7T5ENA5</accession>
<dbReference type="KEGG" id="bcop:JD108_07495"/>
<evidence type="ECO:0000256" key="1">
    <source>
        <dbReference type="ARBA" id="ARBA00007039"/>
    </source>
</evidence>
<name>A0A7T5ENA5_9BACL</name>
<dbReference type="NCBIfam" id="NF045542">
    <property type="entry name" value="Clp_rel_HeadMat"/>
    <property type="match status" value="1"/>
</dbReference>
<dbReference type="GO" id="GO:0051117">
    <property type="term" value="F:ATPase binding"/>
    <property type="evidence" value="ECO:0007669"/>
    <property type="project" value="TreeGrafter"/>
</dbReference>
<comment type="similarity">
    <text evidence="1 6">Belongs to the peptidase S14 family.</text>
</comment>